<dbReference type="InterPro" id="IPR050836">
    <property type="entry name" value="SDS22/Internalin_LRR"/>
</dbReference>
<dbReference type="PANTHER" id="PTHR46652">
    <property type="entry name" value="LEUCINE-RICH REPEAT AND IQ DOMAIN-CONTAINING PROTEIN 1-RELATED"/>
    <property type="match status" value="1"/>
</dbReference>
<name>A0A0F9Q9D6_9ZZZZ</name>
<comment type="caution">
    <text evidence="3">The sequence shown here is derived from an EMBL/GenBank/DDBJ whole genome shotgun (WGS) entry which is preliminary data.</text>
</comment>
<evidence type="ECO:0000256" key="1">
    <source>
        <dbReference type="ARBA" id="ARBA00022614"/>
    </source>
</evidence>
<dbReference type="InterPro" id="IPR032675">
    <property type="entry name" value="LRR_dom_sf"/>
</dbReference>
<keyword evidence="2" id="KW-0677">Repeat</keyword>
<evidence type="ECO:0000256" key="2">
    <source>
        <dbReference type="ARBA" id="ARBA00022737"/>
    </source>
</evidence>
<evidence type="ECO:0000313" key="3">
    <source>
        <dbReference type="EMBL" id="KKN01978.1"/>
    </source>
</evidence>
<dbReference type="PROSITE" id="PS51450">
    <property type="entry name" value="LRR"/>
    <property type="match status" value="6"/>
</dbReference>
<dbReference type="EMBL" id="LAZR01005198">
    <property type="protein sequence ID" value="KKN01978.1"/>
    <property type="molecule type" value="Genomic_DNA"/>
</dbReference>
<dbReference type="SUPFAM" id="SSF52058">
    <property type="entry name" value="L domain-like"/>
    <property type="match status" value="1"/>
</dbReference>
<sequence>MEFEVNRYIKLKLEDEKTNIYINDEFFSLCKHLLISIPRTGINSFDSISSIDEVTSNQNLREQNQNEISPEEEFMGHCSNLQAWVENDYNTEILHMNIAFPLLKKLAEVGVPKARGIFKEEIVSRFLRGYEPVLIFLIRLKFLEVFNDEELKFLWKELEFKGKNKLTEVLVKELKRRQNKKYQKRLYKMLIFLDKELVTHLPYVEYEENKVFVNDPLNLTRRREEYRIKTIREIKGLDKLHQLRSLMIQDHAISKLSGLEKLESLEFLDLSRNNIVDLSGLKKCSKLKTLILNNNNINKVNNLELLSHLEYLDLRFNKIAQISGLEDLKNLKRLELNGNSITRIEGLDNLESLEMLNFSDNEITVIEGLDRLVSLKDLNLVNNNIQKINGLDNLEKLEALNIYGNENIKNLFKRFLYDGRIYVEFSKNCNAG</sequence>
<protein>
    <recommendedName>
        <fullName evidence="4">Leucine-rich repeat domain-containing protein</fullName>
    </recommendedName>
</protein>
<accession>A0A0F9Q9D6</accession>
<proteinExistence type="predicted"/>
<dbReference type="AlphaFoldDB" id="A0A0F9Q9D6"/>
<keyword evidence="1" id="KW-0433">Leucine-rich repeat</keyword>
<dbReference type="Pfam" id="PF12799">
    <property type="entry name" value="LRR_4"/>
    <property type="match status" value="3"/>
</dbReference>
<evidence type="ECO:0008006" key="4">
    <source>
        <dbReference type="Google" id="ProtNLM"/>
    </source>
</evidence>
<dbReference type="InterPro" id="IPR003591">
    <property type="entry name" value="Leu-rich_rpt_typical-subtyp"/>
</dbReference>
<dbReference type="PANTHER" id="PTHR46652:SF3">
    <property type="entry name" value="LEUCINE-RICH REPEAT-CONTAINING PROTEIN 9"/>
    <property type="match status" value="1"/>
</dbReference>
<dbReference type="SMART" id="SM00369">
    <property type="entry name" value="LRR_TYP"/>
    <property type="match status" value="5"/>
</dbReference>
<dbReference type="Gene3D" id="3.80.10.10">
    <property type="entry name" value="Ribonuclease Inhibitor"/>
    <property type="match status" value="1"/>
</dbReference>
<gene>
    <name evidence="3" type="ORF">LCGC14_1122330</name>
</gene>
<dbReference type="InterPro" id="IPR001611">
    <property type="entry name" value="Leu-rich_rpt"/>
</dbReference>
<dbReference type="SMART" id="SM00365">
    <property type="entry name" value="LRR_SD22"/>
    <property type="match status" value="7"/>
</dbReference>
<reference evidence="3" key="1">
    <citation type="journal article" date="2015" name="Nature">
        <title>Complex archaea that bridge the gap between prokaryotes and eukaryotes.</title>
        <authorList>
            <person name="Spang A."/>
            <person name="Saw J.H."/>
            <person name="Jorgensen S.L."/>
            <person name="Zaremba-Niedzwiedzka K."/>
            <person name="Martijn J."/>
            <person name="Lind A.E."/>
            <person name="van Eijk R."/>
            <person name="Schleper C."/>
            <person name="Guy L."/>
            <person name="Ettema T.J."/>
        </authorList>
    </citation>
    <scope>NUCLEOTIDE SEQUENCE</scope>
</reference>
<dbReference type="InterPro" id="IPR025875">
    <property type="entry name" value="Leu-rich_rpt_4"/>
</dbReference>
<organism evidence="3">
    <name type="scientific">marine sediment metagenome</name>
    <dbReference type="NCBI Taxonomy" id="412755"/>
    <lineage>
        <taxon>unclassified sequences</taxon>
        <taxon>metagenomes</taxon>
        <taxon>ecological metagenomes</taxon>
    </lineage>
</organism>